<comment type="caution">
    <text evidence="1">The sequence shown here is derived from an EMBL/GenBank/DDBJ whole genome shotgun (WGS) entry which is preliminary data.</text>
</comment>
<sequence>MRGFVKHCLELDNFEYPTAEKIRETCLAFLKDGSSTNANILRERLANRMSYEDFADLLMSAYVKTSRFHSEFIEFDLSYMSSYMPPILNSLFGFPTTDTSVGDSHELDHKLNEEIPSLTTEENACIRDLSHLEDIIY</sequence>
<organism evidence="1 2">
    <name type="scientific">Parthenolecanium corni</name>
    <dbReference type="NCBI Taxonomy" id="536013"/>
    <lineage>
        <taxon>Eukaryota</taxon>
        <taxon>Metazoa</taxon>
        <taxon>Ecdysozoa</taxon>
        <taxon>Arthropoda</taxon>
        <taxon>Hexapoda</taxon>
        <taxon>Insecta</taxon>
        <taxon>Pterygota</taxon>
        <taxon>Neoptera</taxon>
        <taxon>Paraneoptera</taxon>
        <taxon>Hemiptera</taxon>
        <taxon>Sternorrhyncha</taxon>
        <taxon>Coccoidea</taxon>
        <taxon>Coccidae</taxon>
        <taxon>Parthenolecanium</taxon>
    </lineage>
</organism>
<protein>
    <submittedName>
        <fullName evidence="1">Uncharacterized protein</fullName>
    </submittedName>
</protein>
<proteinExistence type="predicted"/>
<keyword evidence="2" id="KW-1185">Reference proteome</keyword>
<gene>
    <name evidence="1" type="ORF">V9T40_000003</name>
</gene>
<dbReference type="AlphaFoldDB" id="A0AAN9TRV0"/>
<name>A0AAN9TRV0_9HEMI</name>
<reference evidence="1 2" key="1">
    <citation type="submission" date="2024-03" db="EMBL/GenBank/DDBJ databases">
        <title>Adaptation during the transition from Ophiocordyceps entomopathogen to insect associate is accompanied by gene loss and intensified selection.</title>
        <authorList>
            <person name="Ward C.M."/>
            <person name="Onetto C.A."/>
            <person name="Borneman A.R."/>
        </authorList>
    </citation>
    <scope>NUCLEOTIDE SEQUENCE [LARGE SCALE GENOMIC DNA]</scope>
    <source>
        <strain evidence="1">AWRI1</strain>
        <tissue evidence="1">Single Adult Female</tissue>
    </source>
</reference>
<evidence type="ECO:0000313" key="2">
    <source>
        <dbReference type="Proteomes" id="UP001367676"/>
    </source>
</evidence>
<accession>A0AAN9TRV0</accession>
<dbReference type="Proteomes" id="UP001367676">
    <property type="component" value="Unassembled WGS sequence"/>
</dbReference>
<evidence type="ECO:0000313" key="1">
    <source>
        <dbReference type="EMBL" id="KAK7585824.1"/>
    </source>
</evidence>
<dbReference type="EMBL" id="JBBCAQ010000028">
    <property type="protein sequence ID" value="KAK7585824.1"/>
    <property type="molecule type" value="Genomic_DNA"/>
</dbReference>